<accession>A0A6A0BC06</accession>
<comment type="similarity">
    <text evidence="1">Belongs to the ROK (NagC/XylR) family.</text>
</comment>
<evidence type="ECO:0000313" key="3">
    <source>
        <dbReference type="Proteomes" id="UP000480303"/>
    </source>
</evidence>
<dbReference type="InterPro" id="IPR000600">
    <property type="entry name" value="ROK"/>
</dbReference>
<comment type="caution">
    <text evidence="2">The sequence shown here is derived from an EMBL/GenBank/DDBJ whole genome shotgun (WGS) entry which is preliminary data.</text>
</comment>
<name>A0A6A0BC06_9LACT</name>
<dbReference type="InterPro" id="IPR043129">
    <property type="entry name" value="ATPase_NBD"/>
</dbReference>
<proteinExistence type="inferred from homology"/>
<dbReference type="EMBL" id="BLLI01000008">
    <property type="protein sequence ID" value="GFH41924.1"/>
    <property type="molecule type" value="Genomic_DNA"/>
</dbReference>
<protein>
    <submittedName>
        <fullName evidence="2">Transcriptional regulator</fullName>
    </submittedName>
</protein>
<dbReference type="PANTHER" id="PTHR18964">
    <property type="entry name" value="ROK (REPRESSOR, ORF, KINASE) FAMILY"/>
    <property type="match status" value="1"/>
</dbReference>
<dbReference type="PANTHER" id="PTHR18964:SF149">
    <property type="entry name" value="BIFUNCTIONAL UDP-N-ACETYLGLUCOSAMINE 2-EPIMERASE_N-ACETYLMANNOSAMINE KINASE"/>
    <property type="match status" value="1"/>
</dbReference>
<sequence>MTKTYLGIDVGGSAIKYGIVDEKGEVLSSSSLPTIDDKADVLQKFAAIIRESGNVSAVGISFPGVIQGKGYLKTAGAIHSMFGVDLYAEMLKITDKPVAILNDANAATLAEAMSGHAQGISDYILIVVGTGIGGGIVINGQIFAGATGMAGEFGLISLDIYSDNAAEDISFSRHGATIGGLARYYHEISGDETVDAKEIFQKYEANDDLATQAVKHFYQSLAFGIINTIVTIDPEKVLLAGGVTNRPTFITELTAEIAQIKNSFPRYDSIDFPKIEVAYHKNNAGIVGAAYAASQI</sequence>
<dbReference type="Proteomes" id="UP000480303">
    <property type="component" value="Unassembled WGS sequence"/>
</dbReference>
<keyword evidence="3" id="KW-1185">Reference proteome</keyword>
<gene>
    <name evidence="2" type="ORF">Hs30E_04750</name>
</gene>
<evidence type="ECO:0000256" key="1">
    <source>
        <dbReference type="ARBA" id="ARBA00006479"/>
    </source>
</evidence>
<evidence type="ECO:0000313" key="2">
    <source>
        <dbReference type="EMBL" id="GFH41924.1"/>
    </source>
</evidence>
<dbReference type="Gene3D" id="3.30.420.40">
    <property type="match status" value="2"/>
</dbReference>
<organism evidence="2 3">
    <name type="scientific">Pseudolactococcus hodotermopsidis</name>
    <dbReference type="NCBI Taxonomy" id="2709157"/>
    <lineage>
        <taxon>Bacteria</taxon>
        <taxon>Bacillati</taxon>
        <taxon>Bacillota</taxon>
        <taxon>Bacilli</taxon>
        <taxon>Lactobacillales</taxon>
        <taxon>Streptococcaceae</taxon>
        <taxon>Pseudolactococcus</taxon>
    </lineage>
</organism>
<dbReference type="AlphaFoldDB" id="A0A6A0BC06"/>
<dbReference type="SUPFAM" id="SSF53067">
    <property type="entry name" value="Actin-like ATPase domain"/>
    <property type="match status" value="1"/>
</dbReference>
<dbReference type="RefSeq" id="WP_172207682.1">
    <property type="nucleotide sequence ID" value="NZ_BLLI01000008.1"/>
</dbReference>
<reference evidence="2 3" key="1">
    <citation type="submission" date="2020-02" db="EMBL/GenBank/DDBJ databases">
        <title>Draft genome sequence of Lactococcus sp. Hs30E4-3.</title>
        <authorList>
            <person name="Noda S."/>
            <person name="Yuki M."/>
            <person name="Ohkuma M."/>
        </authorList>
    </citation>
    <scope>NUCLEOTIDE SEQUENCE [LARGE SCALE GENOMIC DNA]</scope>
    <source>
        <strain evidence="2 3">Hs30E4-3</strain>
    </source>
</reference>
<dbReference type="Pfam" id="PF00480">
    <property type="entry name" value="ROK"/>
    <property type="match status" value="1"/>
</dbReference>